<evidence type="ECO:0000313" key="2">
    <source>
        <dbReference type="Proteomes" id="UP000053660"/>
    </source>
</evidence>
<reference evidence="1 2" key="1">
    <citation type="submission" date="2014-03" db="EMBL/GenBank/DDBJ databases">
        <title>Draft genome of the hookworm Oesophagostomum dentatum.</title>
        <authorList>
            <person name="Mitreva M."/>
        </authorList>
    </citation>
    <scope>NUCLEOTIDE SEQUENCE [LARGE SCALE GENOMIC DNA]</scope>
    <source>
        <strain evidence="1 2">OD-Hann</strain>
    </source>
</reference>
<sequence>MVIMGFLDKHRKRHIFNRNQFFFPEKLRKRDVVSQLNSVYDPVGLIAPLLIKLKTIMREIFTKNIDWRDTVPDELRNKWYAARKEINNAAVTVPRCLTAKQLIPNNTSLVVFADASKVDIAVCAYLSCNQYNEVTQLISGKTRLAPKKTTNYSQTGVGCYCVSATTSEYCKKICRESIPDS</sequence>
<dbReference type="Proteomes" id="UP000053660">
    <property type="component" value="Unassembled WGS sequence"/>
</dbReference>
<evidence type="ECO:0000313" key="1">
    <source>
        <dbReference type="EMBL" id="KHJ80153.1"/>
    </source>
</evidence>
<dbReference type="Pfam" id="PF05380">
    <property type="entry name" value="Peptidase_A17"/>
    <property type="match status" value="1"/>
</dbReference>
<dbReference type="PANTHER" id="PTHR47331">
    <property type="entry name" value="PHD-TYPE DOMAIN-CONTAINING PROTEIN"/>
    <property type="match status" value="1"/>
</dbReference>
<dbReference type="EMBL" id="KN601658">
    <property type="protein sequence ID" value="KHJ80153.1"/>
    <property type="molecule type" value="Genomic_DNA"/>
</dbReference>
<dbReference type="InterPro" id="IPR008042">
    <property type="entry name" value="Retrotrans_Pao"/>
</dbReference>
<gene>
    <name evidence="1" type="ORF">OESDEN_20178</name>
</gene>
<dbReference type="OrthoDB" id="5872779at2759"/>
<organism evidence="1 2">
    <name type="scientific">Oesophagostomum dentatum</name>
    <name type="common">Nodular worm</name>
    <dbReference type="NCBI Taxonomy" id="61180"/>
    <lineage>
        <taxon>Eukaryota</taxon>
        <taxon>Metazoa</taxon>
        <taxon>Ecdysozoa</taxon>
        <taxon>Nematoda</taxon>
        <taxon>Chromadorea</taxon>
        <taxon>Rhabditida</taxon>
        <taxon>Rhabditina</taxon>
        <taxon>Rhabditomorpha</taxon>
        <taxon>Strongyloidea</taxon>
        <taxon>Strongylidae</taxon>
        <taxon>Oesophagostomum</taxon>
    </lineage>
</organism>
<keyword evidence="2" id="KW-1185">Reference proteome</keyword>
<name>A0A0B1S4A3_OESDE</name>
<dbReference type="AlphaFoldDB" id="A0A0B1S4A3"/>
<proteinExistence type="predicted"/>
<accession>A0A0B1S4A3</accession>
<dbReference type="PANTHER" id="PTHR47331:SF6">
    <property type="entry name" value="DOUBLECORTIN DOMAIN-CONTAINING PROTEIN"/>
    <property type="match status" value="1"/>
</dbReference>
<protein>
    <submittedName>
        <fullName evidence="1">Pao retrotransposon peptidase</fullName>
    </submittedName>
</protein>